<protein>
    <submittedName>
        <fullName evidence="2 3">Uncharacterized protein</fullName>
    </submittedName>
</protein>
<feature type="region of interest" description="Disordered" evidence="1">
    <location>
        <begin position="38"/>
        <end position="57"/>
    </location>
</feature>
<evidence type="ECO:0000313" key="2">
    <source>
        <dbReference type="EMBL" id="ELU08596.1"/>
    </source>
</evidence>
<dbReference type="EMBL" id="KB298910">
    <property type="protein sequence ID" value="ELU08596.1"/>
    <property type="molecule type" value="Genomic_DNA"/>
</dbReference>
<reference evidence="3" key="3">
    <citation type="submission" date="2015-06" db="UniProtKB">
        <authorList>
            <consortium name="EnsemblMetazoa"/>
        </authorList>
    </citation>
    <scope>IDENTIFICATION</scope>
</reference>
<accession>R7UYX2</accession>
<dbReference type="HOGENOM" id="CLU_1679595_0_0_1"/>
<sequence>MATAVKADVVLQQLSSDFEKSKTEQIFRFLRDQEELNHEESHSIITSDFSNDSDDVSDTETLLNQRLDLHRVRPQSAKGWQLDSPPSDDPTPDFVCVGKNITSGEDFSRSIQRESKLRESVLYKSNRERSLPRKPVSANINPKDSMGETMPDIFNRS</sequence>
<feature type="region of interest" description="Disordered" evidence="1">
    <location>
        <begin position="74"/>
        <end position="94"/>
    </location>
</feature>
<name>R7UYX2_CAPTE</name>
<organism evidence="2">
    <name type="scientific">Capitella teleta</name>
    <name type="common">Polychaete worm</name>
    <dbReference type="NCBI Taxonomy" id="283909"/>
    <lineage>
        <taxon>Eukaryota</taxon>
        <taxon>Metazoa</taxon>
        <taxon>Spiralia</taxon>
        <taxon>Lophotrochozoa</taxon>
        <taxon>Annelida</taxon>
        <taxon>Polychaeta</taxon>
        <taxon>Sedentaria</taxon>
        <taxon>Scolecida</taxon>
        <taxon>Capitellidae</taxon>
        <taxon>Capitella</taxon>
    </lineage>
</organism>
<evidence type="ECO:0000256" key="1">
    <source>
        <dbReference type="SAM" id="MobiDB-lite"/>
    </source>
</evidence>
<dbReference type="AlphaFoldDB" id="R7UYX2"/>
<reference evidence="4" key="1">
    <citation type="submission" date="2012-12" db="EMBL/GenBank/DDBJ databases">
        <authorList>
            <person name="Hellsten U."/>
            <person name="Grimwood J."/>
            <person name="Chapman J.A."/>
            <person name="Shapiro H."/>
            <person name="Aerts A."/>
            <person name="Otillar R.P."/>
            <person name="Terry A.Y."/>
            <person name="Boore J.L."/>
            <person name="Simakov O."/>
            <person name="Marletaz F."/>
            <person name="Cho S.-J."/>
            <person name="Edsinger-Gonzales E."/>
            <person name="Havlak P."/>
            <person name="Kuo D.-H."/>
            <person name="Larsson T."/>
            <person name="Lv J."/>
            <person name="Arendt D."/>
            <person name="Savage R."/>
            <person name="Osoegawa K."/>
            <person name="de Jong P."/>
            <person name="Lindberg D.R."/>
            <person name="Seaver E.C."/>
            <person name="Weisblat D.A."/>
            <person name="Putnam N.H."/>
            <person name="Grigoriev I.V."/>
            <person name="Rokhsar D.S."/>
        </authorList>
    </citation>
    <scope>NUCLEOTIDE SEQUENCE</scope>
    <source>
        <strain evidence="4">I ESC-2004</strain>
    </source>
</reference>
<proteinExistence type="predicted"/>
<evidence type="ECO:0000313" key="3">
    <source>
        <dbReference type="EnsemblMetazoa" id="CapteP191112"/>
    </source>
</evidence>
<gene>
    <name evidence="2" type="ORF">CAPTEDRAFT_191112</name>
</gene>
<dbReference type="EnsemblMetazoa" id="CapteT191112">
    <property type="protein sequence ID" value="CapteP191112"/>
    <property type="gene ID" value="CapteG191112"/>
</dbReference>
<dbReference type="EMBL" id="AMQN01006664">
    <property type="status" value="NOT_ANNOTATED_CDS"/>
    <property type="molecule type" value="Genomic_DNA"/>
</dbReference>
<evidence type="ECO:0000313" key="4">
    <source>
        <dbReference type="Proteomes" id="UP000014760"/>
    </source>
</evidence>
<keyword evidence="4" id="KW-1185">Reference proteome</keyword>
<reference evidence="2 4" key="2">
    <citation type="journal article" date="2013" name="Nature">
        <title>Insights into bilaterian evolution from three spiralian genomes.</title>
        <authorList>
            <person name="Simakov O."/>
            <person name="Marletaz F."/>
            <person name="Cho S.J."/>
            <person name="Edsinger-Gonzales E."/>
            <person name="Havlak P."/>
            <person name="Hellsten U."/>
            <person name="Kuo D.H."/>
            <person name="Larsson T."/>
            <person name="Lv J."/>
            <person name="Arendt D."/>
            <person name="Savage R."/>
            <person name="Osoegawa K."/>
            <person name="de Jong P."/>
            <person name="Grimwood J."/>
            <person name="Chapman J.A."/>
            <person name="Shapiro H."/>
            <person name="Aerts A."/>
            <person name="Otillar R.P."/>
            <person name="Terry A.Y."/>
            <person name="Boore J.L."/>
            <person name="Grigoriev I.V."/>
            <person name="Lindberg D.R."/>
            <person name="Seaver E.C."/>
            <person name="Weisblat D.A."/>
            <person name="Putnam N.H."/>
            <person name="Rokhsar D.S."/>
        </authorList>
    </citation>
    <scope>NUCLEOTIDE SEQUENCE</scope>
    <source>
        <strain evidence="2 4">I ESC-2004</strain>
    </source>
</reference>
<dbReference type="EMBL" id="AMQN01006665">
    <property type="status" value="NOT_ANNOTATED_CDS"/>
    <property type="molecule type" value="Genomic_DNA"/>
</dbReference>
<dbReference type="Proteomes" id="UP000014760">
    <property type="component" value="Unassembled WGS sequence"/>
</dbReference>
<feature type="region of interest" description="Disordered" evidence="1">
    <location>
        <begin position="125"/>
        <end position="157"/>
    </location>
</feature>